<protein>
    <submittedName>
        <fullName evidence="1">Uncharacterized protein</fullName>
    </submittedName>
</protein>
<dbReference type="Proteomes" id="UP001589610">
    <property type="component" value="Unassembled WGS sequence"/>
</dbReference>
<name>A0ABV5TCL9_9ACTN</name>
<comment type="caution">
    <text evidence="1">The sequence shown here is derived from an EMBL/GenBank/DDBJ whole genome shotgun (WGS) entry which is preliminary data.</text>
</comment>
<evidence type="ECO:0000313" key="1">
    <source>
        <dbReference type="EMBL" id="MFB9676797.1"/>
    </source>
</evidence>
<accession>A0ABV5TCL9</accession>
<dbReference type="RefSeq" id="WP_386157012.1">
    <property type="nucleotide sequence ID" value="NZ_JBHMBS010000006.1"/>
</dbReference>
<dbReference type="EMBL" id="JBHMBS010000006">
    <property type="protein sequence ID" value="MFB9676797.1"/>
    <property type="molecule type" value="Genomic_DNA"/>
</dbReference>
<evidence type="ECO:0000313" key="2">
    <source>
        <dbReference type="Proteomes" id="UP001589610"/>
    </source>
</evidence>
<proteinExistence type="predicted"/>
<reference evidence="1 2" key="1">
    <citation type="submission" date="2024-09" db="EMBL/GenBank/DDBJ databases">
        <authorList>
            <person name="Sun Q."/>
            <person name="Mori K."/>
        </authorList>
    </citation>
    <scope>NUCLEOTIDE SEQUENCE [LARGE SCALE GENOMIC DNA]</scope>
    <source>
        <strain evidence="1 2">JCM 3028</strain>
    </source>
</reference>
<keyword evidence="2" id="KW-1185">Reference proteome</keyword>
<sequence>MHFAMPPVVSAISATTSAADQHGSLTPADEVVDTAGLRQAWAQILVIDADGAIHLP</sequence>
<organism evidence="1 2">
    <name type="scientific">Streptosporangium vulgare</name>
    <dbReference type="NCBI Taxonomy" id="46190"/>
    <lineage>
        <taxon>Bacteria</taxon>
        <taxon>Bacillati</taxon>
        <taxon>Actinomycetota</taxon>
        <taxon>Actinomycetes</taxon>
        <taxon>Streptosporangiales</taxon>
        <taxon>Streptosporangiaceae</taxon>
        <taxon>Streptosporangium</taxon>
    </lineage>
</organism>
<gene>
    <name evidence="1" type="ORF">ACFFRH_15025</name>
</gene>